<dbReference type="Proteomes" id="UP001597280">
    <property type="component" value="Unassembled WGS sequence"/>
</dbReference>
<dbReference type="Pfam" id="PF13468">
    <property type="entry name" value="Glyoxalase_3"/>
    <property type="match status" value="1"/>
</dbReference>
<evidence type="ECO:0000259" key="1">
    <source>
        <dbReference type="Pfam" id="PF13468"/>
    </source>
</evidence>
<protein>
    <submittedName>
        <fullName evidence="2">VOC family protein</fullName>
    </submittedName>
</protein>
<gene>
    <name evidence="2" type="ORF">ACFSDA_07105</name>
</gene>
<feature type="domain" description="Glyoxalase-like" evidence="1">
    <location>
        <begin position="7"/>
        <end position="185"/>
    </location>
</feature>
<evidence type="ECO:0000313" key="2">
    <source>
        <dbReference type="EMBL" id="MFD1834844.1"/>
    </source>
</evidence>
<comment type="caution">
    <text evidence="2">The sequence shown here is derived from an EMBL/GenBank/DDBJ whole genome shotgun (WGS) entry which is preliminary data.</text>
</comment>
<keyword evidence="3" id="KW-1185">Reference proteome</keyword>
<sequence>MSIPRLLDHVVIAGPDLAQLVDWFHELTGVTAAPGGTHPTGTANALVALTVDGEQGPLYLELIGPDPEREGEELPKTFSINRLRKPTLITYAVHPERIDEVARHARAGGVDPGDVQDLSRRTADGAELRWRLTQAKAPRNYAIPFLIDWGDTPHPGLGSDLPAVELVSFERIEVNPAPQQKALDALGLGDGVAAIREAPGSRFVLHLRTAVGRDVEI</sequence>
<dbReference type="InterPro" id="IPR025870">
    <property type="entry name" value="Glyoxalase-like_dom"/>
</dbReference>
<reference evidence="3" key="1">
    <citation type="journal article" date="2019" name="Int. J. Syst. Evol. Microbiol.">
        <title>The Global Catalogue of Microorganisms (GCM) 10K type strain sequencing project: providing services to taxonomists for standard genome sequencing and annotation.</title>
        <authorList>
            <consortium name="The Broad Institute Genomics Platform"/>
            <consortium name="The Broad Institute Genome Sequencing Center for Infectious Disease"/>
            <person name="Wu L."/>
            <person name="Ma J."/>
        </authorList>
    </citation>
    <scope>NUCLEOTIDE SEQUENCE [LARGE SCALE GENOMIC DNA]</scope>
    <source>
        <strain evidence="3">JCM 11650</strain>
    </source>
</reference>
<dbReference type="PANTHER" id="PTHR40265">
    <property type="entry name" value="BLL2707 PROTEIN"/>
    <property type="match status" value="1"/>
</dbReference>
<dbReference type="RefSeq" id="WP_343904076.1">
    <property type="nucleotide sequence ID" value="NZ_BAAAIS010000002.1"/>
</dbReference>
<organism evidence="2 3">
    <name type="scientific">Brachybacterium rhamnosum</name>
    <dbReference type="NCBI Taxonomy" id="173361"/>
    <lineage>
        <taxon>Bacteria</taxon>
        <taxon>Bacillati</taxon>
        <taxon>Actinomycetota</taxon>
        <taxon>Actinomycetes</taxon>
        <taxon>Micrococcales</taxon>
        <taxon>Dermabacteraceae</taxon>
        <taxon>Brachybacterium</taxon>
    </lineage>
</organism>
<accession>A0ABW4PX18</accession>
<dbReference type="PANTHER" id="PTHR40265:SF1">
    <property type="entry name" value="GLYOXALASE-LIKE DOMAIN-CONTAINING PROTEIN"/>
    <property type="match status" value="1"/>
</dbReference>
<name>A0ABW4PX18_9MICO</name>
<dbReference type="InterPro" id="IPR029068">
    <property type="entry name" value="Glyas_Bleomycin-R_OHBP_Dase"/>
</dbReference>
<dbReference type="Gene3D" id="3.10.180.10">
    <property type="entry name" value="2,3-Dihydroxybiphenyl 1,2-Dioxygenase, domain 1"/>
    <property type="match status" value="1"/>
</dbReference>
<dbReference type="EMBL" id="JBHUFL010000002">
    <property type="protein sequence ID" value="MFD1834844.1"/>
    <property type="molecule type" value="Genomic_DNA"/>
</dbReference>
<proteinExistence type="predicted"/>
<evidence type="ECO:0000313" key="3">
    <source>
        <dbReference type="Proteomes" id="UP001597280"/>
    </source>
</evidence>
<dbReference type="SUPFAM" id="SSF54593">
    <property type="entry name" value="Glyoxalase/Bleomycin resistance protein/Dihydroxybiphenyl dioxygenase"/>
    <property type="match status" value="1"/>
</dbReference>